<comment type="caution">
    <text evidence="1">The sequence shown here is derived from an EMBL/GenBank/DDBJ whole genome shotgun (WGS) entry which is preliminary data.</text>
</comment>
<dbReference type="Proteomes" id="UP000836402">
    <property type="component" value="Unassembled WGS sequence"/>
</dbReference>
<evidence type="ECO:0000313" key="2">
    <source>
        <dbReference type="Proteomes" id="UP000836402"/>
    </source>
</evidence>
<evidence type="ECO:0000313" key="1">
    <source>
        <dbReference type="EMBL" id="CAD6961871.1"/>
    </source>
</evidence>
<keyword evidence="2" id="KW-1185">Reference proteome</keyword>
<name>A0ABN7JBP9_9BASI</name>
<sequence length="327" mass="36845">MDDIISHELPNLSQFCSDDHKHRHPRQELCPDPSTPDYMRLFEVDHKLLGEAVQRHRCQPTCHKGGQAGCRFLFPHDLNKAPFFDVESSSIMPRVNDATVNWHNPSLLVATRHNHNLKSVQSGKSGMAAASYITTYATKSEETPANQVQMIKTVFERLDALGEEKDNVQRMLSKCVMQFGRERQLHAQQVATYVRDLGDVWKSHKTVAMLSGSMIQVAQRRYGTPLTSNDVAPEERLADNILNSLRSEVIQTARLENHPHDDLASSVSNALVSSSIPECVTDDLIQDCNIILATTAPNEAELYLFGLRRDHTFLFNLTNEIRSSRAT</sequence>
<dbReference type="EMBL" id="CAJHJG010007016">
    <property type="protein sequence ID" value="CAD6961871.1"/>
    <property type="molecule type" value="Genomic_DNA"/>
</dbReference>
<gene>
    <name evidence="1" type="ORF">JKIAZH3_G7705</name>
</gene>
<organism evidence="1 2">
    <name type="scientific">Tilletia caries</name>
    <name type="common">wheat bunt fungus</name>
    <dbReference type="NCBI Taxonomy" id="13290"/>
    <lineage>
        <taxon>Eukaryota</taxon>
        <taxon>Fungi</taxon>
        <taxon>Dikarya</taxon>
        <taxon>Basidiomycota</taxon>
        <taxon>Ustilaginomycotina</taxon>
        <taxon>Exobasidiomycetes</taxon>
        <taxon>Tilletiales</taxon>
        <taxon>Tilletiaceae</taxon>
        <taxon>Tilletia</taxon>
    </lineage>
</organism>
<accession>A0ABN7JBP9</accession>
<protein>
    <submittedName>
        <fullName evidence="1">Uncharacterized protein</fullName>
    </submittedName>
</protein>
<proteinExistence type="predicted"/>
<reference evidence="1" key="1">
    <citation type="submission" date="2020-10" db="EMBL/GenBank/DDBJ databases">
        <authorList>
            <person name="Sedaghatjoo S."/>
        </authorList>
    </citation>
    <scope>NUCLEOTIDE SEQUENCE</scope>
    <source>
        <strain evidence="1">AZH3</strain>
    </source>
</reference>